<feature type="repeat" description="WD" evidence="5">
    <location>
        <begin position="344"/>
        <end position="383"/>
    </location>
</feature>
<keyword evidence="4" id="KW-0508">mRNA splicing</keyword>
<feature type="repeat" description="WD" evidence="5">
    <location>
        <begin position="160"/>
        <end position="196"/>
    </location>
</feature>
<accession>A0AA38H5K4</accession>
<dbReference type="AlphaFoldDB" id="A0AA38H5K4"/>
<dbReference type="SUPFAM" id="SSF50978">
    <property type="entry name" value="WD40 repeat-like"/>
    <property type="match status" value="1"/>
</dbReference>
<comment type="caution">
    <text evidence="7">The sequence shown here is derived from an EMBL/GenBank/DDBJ whole genome shotgun (WGS) entry which is preliminary data.</text>
</comment>
<keyword evidence="8" id="KW-1185">Reference proteome</keyword>
<organism evidence="7 8">
    <name type="scientific">Dioszegia hungarica</name>
    <dbReference type="NCBI Taxonomy" id="4972"/>
    <lineage>
        <taxon>Eukaryota</taxon>
        <taxon>Fungi</taxon>
        <taxon>Dikarya</taxon>
        <taxon>Basidiomycota</taxon>
        <taxon>Agaricomycotina</taxon>
        <taxon>Tremellomycetes</taxon>
        <taxon>Tremellales</taxon>
        <taxon>Bulleribasidiaceae</taxon>
        <taxon>Dioszegia</taxon>
    </lineage>
</organism>
<reference evidence="7" key="1">
    <citation type="journal article" date="2022" name="G3 (Bethesda)">
        <title>High quality genome of the basidiomycete yeast Dioszegia hungarica PDD-24b-2 isolated from cloud water.</title>
        <authorList>
            <person name="Jarrige D."/>
            <person name="Haridas S."/>
            <person name="Bleykasten-Grosshans C."/>
            <person name="Joly M."/>
            <person name="Nadalig T."/>
            <person name="Sancelme M."/>
            <person name="Vuilleumier S."/>
            <person name="Grigoriev I.V."/>
            <person name="Amato P."/>
            <person name="Bringel F."/>
        </authorList>
    </citation>
    <scope>NUCLEOTIDE SEQUENCE</scope>
    <source>
        <strain evidence="7">PDD-24b-2</strain>
    </source>
</reference>
<dbReference type="GO" id="GO:0003723">
    <property type="term" value="F:RNA binding"/>
    <property type="evidence" value="ECO:0007669"/>
    <property type="project" value="TreeGrafter"/>
</dbReference>
<keyword evidence="2" id="KW-0507">mRNA processing</keyword>
<feature type="repeat" description="WD" evidence="5">
    <location>
        <begin position="74"/>
        <end position="106"/>
    </location>
</feature>
<evidence type="ECO:0000256" key="5">
    <source>
        <dbReference type="PROSITE-ProRule" id="PRU00221"/>
    </source>
</evidence>
<proteinExistence type="predicted"/>
<dbReference type="SMART" id="SM00320">
    <property type="entry name" value="WD40"/>
    <property type="match status" value="7"/>
</dbReference>
<feature type="repeat" description="WD" evidence="5">
    <location>
        <begin position="207"/>
        <end position="248"/>
    </location>
</feature>
<dbReference type="GeneID" id="77728137"/>
<evidence type="ECO:0000313" key="7">
    <source>
        <dbReference type="EMBL" id="KAI9634353.1"/>
    </source>
</evidence>
<keyword evidence="1 5" id="KW-0853">WD repeat</keyword>
<dbReference type="InterPro" id="IPR036322">
    <property type="entry name" value="WD40_repeat_dom_sf"/>
</dbReference>
<dbReference type="CDD" id="cd00200">
    <property type="entry name" value="WD40"/>
    <property type="match status" value="1"/>
</dbReference>
<dbReference type="InterPro" id="IPR001680">
    <property type="entry name" value="WD40_rpt"/>
</dbReference>
<dbReference type="Proteomes" id="UP001164286">
    <property type="component" value="Unassembled WGS sequence"/>
</dbReference>
<dbReference type="PROSITE" id="PS00678">
    <property type="entry name" value="WD_REPEATS_1"/>
    <property type="match status" value="2"/>
</dbReference>
<dbReference type="GO" id="GO:0071013">
    <property type="term" value="C:catalytic step 2 spliceosome"/>
    <property type="evidence" value="ECO:0007669"/>
    <property type="project" value="TreeGrafter"/>
</dbReference>
<name>A0AA38H5K4_9TREE</name>
<evidence type="ECO:0000256" key="6">
    <source>
        <dbReference type="SAM" id="MobiDB-lite"/>
    </source>
</evidence>
<protein>
    <submittedName>
        <fullName evidence="7">WD40-repeat-containing domain protein</fullName>
    </submittedName>
</protein>
<dbReference type="InterPro" id="IPR052234">
    <property type="entry name" value="U5_snRNP_Component"/>
</dbReference>
<evidence type="ECO:0000313" key="8">
    <source>
        <dbReference type="Proteomes" id="UP001164286"/>
    </source>
</evidence>
<gene>
    <name evidence="7" type="ORF">MKK02DRAFT_34397</name>
</gene>
<dbReference type="Pfam" id="PF00400">
    <property type="entry name" value="WD40"/>
    <property type="match status" value="6"/>
</dbReference>
<feature type="region of interest" description="Disordered" evidence="6">
    <location>
        <begin position="1"/>
        <end position="35"/>
    </location>
</feature>
<dbReference type="Gene3D" id="2.130.10.10">
    <property type="entry name" value="YVTN repeat-like/Quinoprotein amine dehydrogenase"/>
    <property type="match status" value="1"/>
</dbReference>
<dbReference type="GO" id="GO:0006397">
    <property type="term" value="P:mRNA processing"/>
    <property type="evidence" value="ECO:0007669"/>
    <property type="project" value="UniProtKB-KW"/>
</dbReference>
<sequence length="383" mass="40574">MSVRKSPPPSASGPGAGGGMALTKRARVDDDEADADPSMMLMTVASSGEGQRKSALVRSVKRTSGLEAPIVSLAGAHGGEITACKFDPSGRTLAAASVDRSISLWNTYPPHENYGILPNVHKQAILDIAYSLDSEVLYSGGAEGQLISTDLKTGERLSRYSAHYGPLNSIAVALSGGRELVLTGGDDGVARVWDLSMEGKEPVMEFDDGRDCPVTAVEWSKDGNQAFVGGVDNEVKVWDLRSGKVVYTLHGHTDTIASLALSPSGHYLAAYSLDSALLIYDVRPFSSEHMRVYRSLTGAPAGFEGNLIRCAWSKHDGGSRIAAGGGDRSVTVWDVVDGKVAYKLPGHKGTVTGVDFHPREPIILTGSKDTNLLLGELDAQDYS</sequence>
<evidence type="ECO:0000256" key="4">
    <source>
        <dbReference type="ARBA" id="ARBA00023187"/>
    </source>
</evidence>
<dbReference type="GO" id="GO:0008380">
    <property type="term" value="P:RNA splicing"/>
    <property type="evidence" value="ECO:0007669"/>
    <property type="project" value="UniProtKB-KW"/>
</dbReference>
<dbReference type="InterPro" id="IPR020472">
    <property type="entry name" value="WD40_PAC1"/>
</dbReference>
<dbReference type="PANTHER" id="PTHR44006">
    <property type="entry name" value="U5 SMALL NUCLEAR RIBONUCLEOPROTEIN 40 KDA PROTEIN"/>
    <property type="match status" value="1"/>
</dbReference>
<dbReference type="PRINTS" id="PR00320">
    <property type="entry name" value="GPROTEINBRPT"/>
</dbReference>
<feature type="repeat" description="WD" evidence="5">
    <location>
        <begin position="318"/>
        <end position="343"/>
    </location>
</feature>
<evidence type="ECO:0000256" key="2">
    <source>
        <dbReference type="ARBA" id="ARBA00022664"/>
    </source>
</evidence>
<evidence type="ECO:0000256" key="1">
    <source>
        <dbReference type="ARBA" id="ARBA00022574"/>
    </source>
</evidence>
<dbReference type="InterPro" id="IPR019775">
    <property type="entry name" value="WD40_repeat_CS"/>
</dbReference>
<dbReference type="InterPro" id="IPR015943">
    <property type="entry name" value="WD40/YVTN_repeat-like_dom_sf"/>
</dbReference>
<dbReference type="PANTHER" id="PTHR44006:SF1">
    <property type="entry name" value="U5 SMALL NUCLEAR RIBONUCLEOPROTEIN 40 KDA PROTEIN"/>
    <property type="match status" value="1"/>
</dbReference>
<feature type="compositionally biased region" description="Pro residues" evidence="6">
    <location>
        <begin position="1"/>
        <end position="11"/>
    </location>
</feature>
<dbReference type="RefSeq" id="XP_052944130.1">
    <property type="nucleotide sequence ID" value="XM_053088932.1"/>
</dbReference>
<dbReference type="PROSITE" id="PS50082">
    <property type="entry name" value="WD_REPEATS_2"/>
    <property type="match status" value="6"/>
</dbReference>
<dbReference type="EMBL" id="JAKWFO010000007">
    <property type="protein sequence ID" value="KAI9634353.1"/>
    <property type="molecule type" value="Genomic_DNA"/>
</dbReference>
<feature type="repeat" description="WD" evidence="5">
    <location>
        <begin position="249"/>
        <end position="283"/>
    </location>
</feature>
<keyword evidence="3" id="KW-0677">Repeat</keyword>
<dbReference type="PROSITE" id="PS50294">
    <property type="entry name" value="WD_REPEATS_REGION"/>
    <property type="match status" value="5"/>
</dbReference>
<evidence type="ECO:0000256" key="3">
    <source>
        <dbReference type="ARBA" id="ARBA00022737"/>
    </source>
</evidence>